<keyword evidence="3 5" id="KW-1133">Transmembrane helix</keyword>
<dbReference type="InterPro" id="IPR021147">
    <property type="entry name" value="DUF697"/>
</dbReference>
<evidence type="ECO:0008006" key="8">
    <source>
        <dbReference type="Google" id="ProtNLM"/>
    </source>
</evidence>
<evidence type="ECO:0000256" key="3">
    <source>
        <dbReference type="ARBA" id="ARBA00022989"/>
    </source>
</evidence>
<dbReference type="EMBL" id="FNFO01000002">
    <property type="protein sequence ID" value="SDK33081.1"/>
    <property type="molecule type" value="Genomic_DNA"/>
</dbReference>
<feature type="transmembrane region" description="Helical" evidence="5">
    <location>
        <begin position="45"/>
        <end position="66"/>
    </location>
</feature>
<name>A0A1G9B0H5_9BACT</name>
<accession>A0A1G9B0H5</accession>
<gene>
    <name evidence="6" type="ORF">SAMN05421823_102469</name>
</gene>
<dbReference type="RefSeq" id="WP_089680147.1">
    <property type="nucleotide sequence ID" value="NZ_FNFO01000002.1"/>
</dbReference>
<sequence>MKKQLTYFFTALAVLVLAAFFLFVFNQIMQVYQYASVLHPIFGQVVLWTLSALFLVLLTIPVLLYYRLPQSLPVPETEEERAAHMLRLGKRLARNRLLLEEKLTFQTDDDFTRAYALLDAKANEVIIRTAKGVFLTTAVSQNGKLDALTVLITQTKMVWDLAHIYYQRPAPRDFLRMYSNVAAATFFAAQLEDMDVSEHVEPVVGTLLQSSALKSVPLLGTATNIIMDSLLEGTVNAYLTLRVGVVTKRYCGAPDHFVPSRARKAAYAEAAGMLRRLVVESSGQVIASMAKATRRAGTNTVKSGIRAVGKATGTVKSGFTNLFRSTSADTEGAE</sequence>
<dbReference type="AlphaFoldDB" id="A0A1G9B0H5"/>
<keyword evidence="7" id="KW-1185">Reference proteome</keyword>
<dbReference type="GO" id="GO:0016020">
    <property type="term" value="C:membrane"/>
    <property type="evidence" value="ECO:0007669"/>
    <property type="project" value="UniProtKB-SubCell"/>
</dbReference>
<dbReference type="OrthoDB" id="384184at2"/>
<keyword evidence="2 5" id="KW-0812">Transmembrane</keyword>
<evidence type="ECO:0000256" key="1">
    <source>
        <dbReference type="ARBA" id="ARBA00004141"/>
    </source>
</evidence>
<protein>
    <recommendedName>
        <fullName evidence="8">DUF697 domain-containing protein</fullName>
    </recommendedName>
</protein>
<dbReference type="Proteomes" id="UP000198510">
    <property type="component" value="Unassembled WGS sequence"/>
</dbReference>
<evidence type="ECO:0000256" key="2">
    <source>
        <dbReference type="ARBA" id="ARBA00022692"/>
    </source>
</evidence>
<keyword evidence="4 5" id="KW-0472">Membrane</keyword>
<evidence type="ECO:0000256" key="4">
    <source>
        <dbReference type="ARBA" id="ARBA00023136"/>
    </source>
</evidence>
<reference evidence="6 7" key="1">
    <citation type="submission" date="2016-10" db="EMBL/GenBank/DDBJ databases">
        <authorList>
            <person name="de Groot N.N."/>
        </authorList>
    </citation>
    <scope>NUCLEOTIDE SEQUENCE [LARGE SCALE GENOMIC DNA]</scope>
    <source>
        <strain evidence="6 7">DSM 25186</strain>
    </source>
</reference>
<dbReference type="STRING" id="1075417.SAMN05421823_102469"/>
<proteinExistence type="predicted"/>
<dbReference type="Pfam" id="PF05128">
    <property type="entry name" value="DUF697"/>
    <property type="match status" value="1"/>
</dbReference>
<evidence type="ECO:0000313" key="6">
    <source>
        <dbReference type="EMBL" id="SDK33081.1"/>
    </source>
</evidence>
<feature type="transmembrane region" description="Helical" evidence="5">
    <location>
        <begin position="7"/>
        <end position="25"/>
    </location>
</feature>
<comment type="subcellular location">
    <subcellularLocation>
        <location evidence="1">Membrane</location>
        <topology evidence="1">Multi-pass membrane protein</topology>
    </subcellularLocation>
</comment>
<organism evidence="6 7">
    <name type="scientific">Catalinimonas alkaloidigena</name>
    <dbReference type="NCBI Taxonomy" id="1075417"/>
    <lineage>
        <taxon>Bacteria</taxon>
        <taxon>Pseudomonadati</taxon>
        <taxon>Bacteroidota</taxon>
        <taxon>Cytophagia</taxon>
        <taxon>Cytophagales</taxon>
        <taxon>Catalimonadaceae</taxon>
        <taxon>Catalinimonas</taxon>
    </lineage>
</organism>
<evidence type="ECO:0000256" key="5">
    <source>
        <dbReference type="SAM" id="Phobius"/>
    </source>
</evidence>
<evidence type="ECO:0000313" key="7">
    <source>
        <dbReference type="Proteomes" id="UP000198510"/>
    </source>
</evidence>